<dbReference type="InterPro" id="IPR007498">
    <property type="entry name" value="PqiA-like"/>
</dbReference>
<keyword evidence="1" id="KW-0472">Membrane</keyword>
<dbReference type="AlphaFoldDB" id="A0A451BC10"/>
<name>A0A451BC10_9GAMM</name>
<dbReference type="Pfam" id="PF04403">
    <property type="entry name" value="PqiA"/>
    <property type="match status" value="1"/>
</dbReference>
<feature type="transmembrane region" description="Helical" evidence="1">
    <location>
        <begin position="16"/>
        <end position="37"/>
    </location>
</feature>
<sequence>MSHPTTSVVPPNNASLWRHTIGAALLLGMLFCVYQTIEIGRSLHALKTDYTELHNVRYELMNADVWAEKLSEVLHRKIDEFEFNDQNRAEMKRIIERILDQLIVETDRIIRERNLSEHGPFVGELKQLATRFLVDFDKLRERTPEFAEIIMDELESSRGRERIKGVLRTYLKKLATESFSPVDMVPYHSLLARYDCENRQACTPVLEEHIAYWSDNLDRFALGILSLAFILFLLIAWRGLPISSWELLLLILASTMLLALGIALPMIELEAKIGSLQLFVLGEPLSFSDQILFFQRKSIIDVVEILVATGEVKMIFVGILLTLFSIIFPLMKLFTIYVHFYDFRRLSSHAVVRFFAFRSGKWSMADVMVVAMFMAYLGFEGVIDNQMNRLDSASEYLNVLTTNGTQLEVGFFLFLGFVLLSLGTTTPIEKRALQKSSQ</sequence>
<feature type="transmembrane region" description="Helical" evidence="1">
    <location>
        <begin position="314"/>
        <end position="341"/>
    </location>
</feature>
<accession>A0A451BC10</accession>
<evidence type="ECO:0000256" key="1">
    <source>
        <dbReference type="SAM" id="Phobius"/>
    </source>
</evidence>
<reference evidence="3" key="1">
    <citation type="submission" date="2019-02" db="EMBL/GenBank/DDBJ databases">
        <authorList>
            <person name="Gruber-Vodicka R. H."/>
            <person name="Seah K. B. B."/>
        </authorList>
    </citation>
    <scope>NUCLEOTIDE SEQUENCE</scope>
    <source>
        <strain evidence="3">BECK_BZ198</strain>
        <strain evidence="2">BECK_BZ199</strain>
    </source>
</reference>
<feature type="transmembrane region" description="Helical" evidence="1">
    <location>
        <begin position="245"/>
        <end position="264"/>
    </location>
</feature>
<feature type="transmembrane region" description="Helical" evidence="1">
    <location>
        <begin position="220"/>
        <end position="239"/>
    </location>
</feature>
<dbReference type="EMBL" id="CAADGH010000032">
    <property type="protein sequence ID" value="VFK75819.1"/>
    <property type="molecule type" value="Genomic_DNA"/>
</dbReference>
<evidence type="ECO:0000313" key="2">
    <source>
        <dbReference type="EMBL" id="VFK32951.1"/>
    </source>
</evidence>
<keyword evidence="1" id="KW-1133">Transmembrane helix</keyword>
<organism evidence="3">
    <name type="scientific">Candidatus Kentrum sp. MB</name>
    <dbReference type="NCBI Taxonomy" id="2138164"/>
    <lineage>
        <taxon>Bacteria</taxon>
        <taxon>Pseudomonadati</taxon>
        <taxon>Pseudomonadota</taxon>
        <taxon>Gammaproteobacteria</taxon>
        <taxon>Candidatus Kentrum</taxon>
    </lineage>
</organism>
<protein>
    <submittedName>
        <fullName evidence="3">Paraquat-inducible protein A</fullName>
    </submittedName>
</protein>
<feature type="transmembrane region" description="Helical" evidence="1">
    <location>
        <begin position="362"/>
        <end position="379"/>
    </location>
</feature>
<proteinExistence type="predicted"/>
<keyword evidence="1" id="KW-0812">Transmembrane</keyword>
<feature type="transmembrane region" description="Helical" evidence="1">
    <location>
        <begin position="409"/>
        <end position="428"/>
    </location>
</feature>
<dbReference type="EMBL" id="CAADFQ010000038">
    <property type="protein sequence ID" value="VFK32951.1"/>
    <property type="molecule type" value="Genomic_DNA"/>
</dbReference>
<gene>
    <name evidence="3" type="ORF">BECKMB1821H_GA0114242_103228</name>
    <name evidence="2" type="ORF">BECKMB1821I_GA0114274_103824</name>
</gene>
<evidence type="ECO:0000313" key="3">
    <source>
        <dbReference type="EMBL" id="VFK75819.1"/>
    </source>
</evidence>